<protein>
    <submittedName>
        <fullName evidence="4">Methanol dehydrogenase</fullName>
    </submittedName>
</protein>
<organism evidence="4 5">
    <name type="scientific">Pseudomonas rhizosphaerae</name>
    <dbReference type="NCBI Taxonomy" id="216142"/>
    <lineage>
        <taxon>Bacteria</taxon>
        <taxon>Pseudomonadati</taxon>
        <taxon>Pseudomonadota</taxon>
        <taxon>Gammaproteobacteria</taxon>
        <taxon>Pseudomonadales</taxon>
        <taxon>Pseudomonadaceae</taxon>
        <taxon>Pseudomonas</taxon>
    </lineage>
</organism>
<gene>
    <name evidence="4" type="ORF">LT40_19970</name>
</gene>
<sequence length="255" mass="25600">MKPWRCLPLLMLLWVATAGALEFPTLSGRVVDQAGLLDGQTRTQLSQMLEAHEQATSEQVVVVTVPDLQGTDIADYGYQLGRAWGIGEKGKDNGALLIVAKAERKVRIEVGYGLEGQLTDAQSSIIINNVIVPSFRQGDFAGGIRAGAAAMLQVLGGDPLAEPQRSSAQAQGHDQQRLPWPAFLILIIIVIVMIRGGGGGGRGGRGGGGGSVLTGAVLGSVLGGGRGGGGFGGGGGGGFGGGGGGFGGGGASGGW</sequence>
<dbReference type="KEGG" id="prh:LT40_19970"/>
<keyword evidence="1" id="KW-0812">Transmembrane</keyword>
<dbReference type="eggNOG" id="COG1512">
    <property type="taxonomic scope" value="Bacteria"/>
</dbReference>
<evidence type="ECO:0000256" key="1">
    <source>
        <dbReference type="SAM" id="Phobius"/>
    </source>
</evidence>
<name>A0A089Z1B5_9PSED</name>
<keyword evidence="1" id="KW-1133">Transmembrane helix</keyword>
<proteinExistence type="predicted"/>
<evidence type="ECO:0000313" key="4">
    <source>
        <dbReference type="EMBL" id="AIS19540.1"/>
    </source>
</evidence>
<evidence type="ECO:0000313" key="5">
    <source>
        <dbReference type="Proteomes" id="UP000029499"/>
    </source>
</evidence>
<dbReference type="HOGENOM" id="CLU_035211_2_3_6"/>
<feature type="domain" description="TPM" evidence="3">
    <location>
        <begin position="30"/>
        <end position="153"/>
    </location>
</feature>
<dbReference type="PANTHER" id="PTHR30373:SF2">
    <property type="entry name" value="UPF0603 PROTEIN YGCG"/>
    <property type="match status" value="1"/>
</dbReference>
<dbReference type="Gene3D" id="3.10.310.50">
    <property type="match status" value="1"/>
</dbReference>
<accession>A0A089Z1B5</accession>
<feature type="signal peptide" evidence="2">
    <location>
        <begin position="1"/>
        <end position="20"/>
    </location>
</feature>
<dbReference type="STRING" id="216142.LT40_19970"/>
<feature type="transmembrane region" description="Helical" evidence="1">
    <location>
        <begin position="178"/>
        <end position="196"/>
    </location>
</feature>
<dbReference type="InterPro" id="IPR007621">
    <property type="entry name" value="TPM_dom"/>
</dbReference>
<dbReference type="RefSeq" id="WP_043192850.1">
    <property type="nucleotide sequence ID" value="NZ_CP009533.1"/>
</dbReference>
<dbReference type="EMBL" id="CP009533">
    <property type="protein sequence ID" value="AIS19540.1"/>
    <property type="molecule type" value="Genomic_DNA"/>
</dbReference>
<keyword evidence="2" id="KW-0732">Signal</keyword>
<dbReference type="Pfam" id="PF04536">
    <property type="entry name" value="TPM_phosphatase"/>
    <property type="match status" value="1"/>
</dbReference>
<dbReference type="Proteomes" id="UP000029499">
    <property type="component" value="Chromosome"/>
</dbReference>
<dbReference type="OrthoDB" id="9810918at2"/>
<dbReference type="PANTHER" id="PTHR30373">
    <property type="entry name" value="UPF0603 PROTEIN YGCG"/>
    <property type="match status" value="1"/>
</dbReference>
<keyword evidence="5" id="KW-1185">Reference proteome</keyword>
<dbReference type="AlphaFoldDB" id="A0A089Z1B5"/>
<keyword evidence="1" id="KW-0472">Membrane</keyword>
<evidence type="ECO:0000259" key="3">
    <source>
        <dbReference type="Pfam" id="PF04536"/>
    </source>
</evidence>
<feature type="chain" id="PRO_5001852369" evidence="2">
    <location>
        <begin position="21"/>
        <end position="255"/>
    </location>
</feature>
<reference evidence="4 5" key="1">
    <citation type="journal article" date="2015" name="J. Biotechnol.">
        <title>Complete genome sequence of Pseudomonas rhizosphaerae IH5T (=DSM 16299T), a phosphate-solubilizing rhizobacterium for bacterial biofertilizer.</title>
        <authorList>
            <person name="Kwak Y."/>
            <person name="Jung B.K."/>
            <person name="Shin J.H."/>
        </authorList>
    </citation>
    <scope>NUCLEOTIDE SEQUENCE [LARGE SCALE GENOMIC DNA]</scope>
    <source>
        <strain evidence="4">DSM 16299</strain>
    </source>
</reference>
<evidence type="ECO:0000256" key="2">
    <source>
        <dbReference type="SAM" id="SignalP"/>
    </source>
</evidence>